<sequence>MSGKTGIDSDRGGPSPEIDGFFKYYLFYFVIAIISVGLIWATDAVIMFTYVFVGFIGAMALLGIYYFLMAYPLVQNTYGIVIHISILILSTQEITGKLSMLMGLCIGTIVMAYWLKPY</sequence>
<keyword evidence="1" id="KW-1133">Transmembrane helix</keyword>
<proteinExistence type="predicted"/>
<dbReference type="Proteomes" id="UP001596417">
    <property type="component" value="Unassembled WGS sequence"/>
</dbReference>
<reference evidence="2 3" key="1">
    <citation type="journal article" date="2019" name="Int. J. Syst. Evol. Microbiol.">
        <title>The Global Catalogue of Microorganisms (GCM) 10K type strain sequencing project: providing services to taxonomists for standard genome sequencing and annotation.</title>
        <authorList>
            <consortium name="The Broad Institute Genomics Platform"/>
            <consortium name="The Broad Institute Genome Sequencing Center for Infectious Disease"/>
            <person name="Wu L."/>
            <person name="Ma J."/>
        </authorList>
    </citation>
    <scope>NUCLEOTIDE SEQUENCE [LARGE SCALE GENOMIC DNA]</scope>
    <source>
        <strain evidence="2 3">RDMS1</strain>
    </source>
</reference>
<feature type="transmembrane region" description="Helical" evidence="1">
    <location>
        <begin position="48"/>
        <end position="67"/>
    </location>
</feature>
<keyword evidence="1" id="KW-0472">Membrane</keyword>
<feature type="transmembrane region" description="Helical" evidence="1">
    <location>
        <begin position="24"/>
        <end position="41"/>
    </location>
</feature>
<keyword evidence="1" id="KW-0812">Transmembrane</keyword>
<feature type="transmembrane region" description="Helical" evidence="1">
    <location>
        <begin position="98"/>
        <end position="115"/>
    </location>
</feature>
<keyword evidence="3" id="KW-1185">Reference proteome</keyword>
<dbReference type="EMBL" id="JBHTAX010000005">
    <property type="protein sequence ID" value="MFC7192581.1"/>
    <property type="molecule type" value="Genomic_DNA"/>
</dbReference>
<evidence type="ECO:0000313" key="3">
    <source>
        <dbReference type="Proteomes" id="UP001596417"/>
    </source>
</evidence>
<organism evidence="2 3">
    <name type="scientific">Halocatena marina</name>
    <dbReference type="NCBI Taxonomy" id="2934937"/>
    <lineage>
        <taxon>Archaea</taxon>
        <taxon>Methanobacteriati</taxon>
        <taxon>Methanobacteriota</taxon>
        <taxon>Stenosarchaea group</taxon>
        <taxon>Halobacteria</taxon>
        <taxon>Halobacteriales</taxon>
        <taxon>Natronomonadaceae</taxon>
        <taxon>Halocatena</taxon>
    </lineage>
</organism>
<name>A0ABD5YWI2_9EURY</name>
<protein>
    <submittedName>
        <fullName evidence="2">Uncharacterized protein</fullName>
    </submittedName>
</protein>
<dbReference type="RefSeq" id="WP_264556602.1">
    <property type="nucleotide sequence ID" value="NZ_CP109981.1"/>
</dbReference>
<evidence type="ECO:0000256" key="1">
    <source>
        <dbReference type="SAM" id="Phobius"/>
    </source>
</evidence>
<evidence type="ECO:0000313" key="2">
    <source>
        <dbReference type="EMBL" id="MFC7192581.1"/>
    </source>
</evidence>
<accession>A0ABD5YWI2</accession>
<dbReference type="GeneID" id="76202270"/>
<comment type="caution">
    <text evidence="2">The sequence shown here is derived from an EMBL/GenBank/DDBJ whole genome shotgun (WGS) entry which is preliminary data.</text>
</comment>
<gene>
    <name evidence="2" type="ORF">ACFQL7_24050</name>
</gene>
<dbReference type="AlphaFoldDB" id="A0ABD5YWI2"/>